<proteinExistence type="predicted"/>
<gene>
    <name evidence="1" type="ORF">FTUN_2061</name>
</gene>
<dbReference type="AlphaFoldDB" id="A0A6M5YMH1"/>
<evidence type="ECO:0000313" key="1">
    <source>
        <dbReference type="EMBL" id="QJW94540.1"/>
    </source>
</evidence>
<sequence>MMCATGAHLRAIDPAVWGGWNQVRARFHERSPGTGVAITS</sequence>
<protein>
    <submittedName>
        <fullName evidence="1">Uncharacterized protein</fullName>
    </submittedName>
</protein>
<dbReference type="Proteomes" id="UP000503447">
    <property type="component" value="Chromosome"/>
</dbReference>
<accession>A0A6M5YMH1</accession>
<reference evidence="2" key="1">
    <citation type="submission" date="2020-05" db="EMBL/GenBank/DDBJ databases">
        <title>Frigoriglobus tundricola gen. nov., sp. nov., a psychrotolerant cellulolytic planctomycete of the family Gemmataceae with two divergent copies of 16S rRNA gene.</title>
        <authorList>
            <person name="Kulichevskaya I.S."/>
            <person name="Ivanova A.A."/>
            <person name="Naumoff D.G."/>
            <person name="Beletsky A.V."/>
            <person name="Rijpstra W.I.C."/>
            <person name="Sinninghe Damste J.S."/>
            <person name="Mardanov A.V."/>
            <person name="Ravin N.V."/>
            <person name="Dedysh S.N."/>
        </authorList>
    </citation>
    <scope>NUCLEOTIDE SEQUENCE [LARGE SCALE GENOMIC DNA]</scope>
    <source>
        <strain evidence="2">PL17</strain>
    </source>
</reference>
<keyword evidence="2" id="KW-1185">Reference proteome</keyword>
<dbReference type="EMBL" id="CP053452">
    <property type="protein sequence ID" value="QJW94540.1"/>
    <property type="molecule type" value="Genomic_DNA"/>
</dbReference>
<name>A0A6M5YMH1_9BACT</name>
<dbReference type="KEGG" id="ftj:FTUN_2061"/>
<evidence type="ECO:0000313" key="2">
    <source>
        <dbReference type="Proteomes" id="UP000503447"/>
    </source>
</evidence>
<organism evidence="1 2">
    <name type="scientific">Frigoriglobus tundricola</name>
    <dbReference type="NCBI Taxonomy" id="2774151"/>
    <lineage>
        <taxon>Bacteria</taxon>
        <taxon>Pseudomonadati</taxon>
        <taxon>Planctomycetota</taxon>
        <taxon>Planctomycetia</taxon>
        <taxon>Gemmatales</taxon>
        <taxon>Gemmataceae</taxon>
        <taxon>Frigoriglobus</taxon>
    </lineage>
</organism>